<sequence length="213" mass="23063">MRYASLVITTLLALSSSASPIPAESTNRVRQFNYDTPTPDSVKATVDQAIYITRNLDSEISRIRGIISSDPLFQLHPNNYDIPTNLKNAFAKATAGIQALPTIATGGGEDLPQYIADSYLPLVEVLAESVFQNLINLERLFNTVVNNPMVTNGTVETDYGIWAVFKALNAQFQGFGCQLAKAAGPDNAAGQTLKIISEQLFYTLVDNIAQGSC</sequence>
<accession>A0AA38LRJ6</accession>
<proteinExistence type="predicted"/>
<dbReference type="RefSeq" id="XP_052942280.1">
    <property type="nucleotide sequence ID" value="XM_053091282.1"/>
</dbReference>
<dbReference type="GeneID" id="77730487"/>
<evidence type="ECO:0000256" key="1">
    <source>
        <dbReference type="SAM" id="SignalP"/>
    </source>
</evidence>
<evidence type="ECO:0000313" key="2">
    <source>
        <dbReference type="EMBL" id="KAI9632503.1"/>
    </source>
</evidence>
<keyword evidence="3" id="KW-1185">Reference proteome</keyword>
<name>A0AA38LRJ6_9TREE</name>
<protein>
    <submittedName>
        <fullName evidence="2">Uncharacterized protein</fullName>
    </submittedName>
</protein>
<dbReference type="AlphaFoldDB" id="A0AA38LRJ6"/>
<dbReference type="EMBL" id="JAKWFO010000014">
    <property type="protein sequence ID" value="KAI9632503.1"/>
    <property type="molecule type" value="Genomic_DNA"/>
</dbReference>
<gene>
    <name evidence="2" type="ORF">MKK02DRAFT_40806</name>
</gene>
<keyword evidence="1" id="KW-0732">Signal</keyword>
<organism evidence="2 3">
    <name type="scientific">Dioszegia hungarica</name>
    <dbReference type="NCBI Taxonomy" id="4972"/>
    <lineage>
        <taxon>Eukaryota</taxon>
        <taxon>Fungi</taxon>
        <taxon>Dikarya</taxon>
        <taxon>Basidiomycota</taxon>
        <taxon>Agaricomycotina</taxon>
        <taxon>Tremellomycetes</taxon>
        <taxon>Tremellales</taxon>
        <taxon>Bulleribasidiaceae</taxon>
        <taxon>Dioszegia</taxon>
    </lineage>
</organism>
<feature type="signal peptide" evidence="1">
    <location>
        <begin position="1"/>
        <end position="18"/>
    </location>
</feature>
<comment type="caution">
    <text evidence="2">The sequence shown here is derived from an EMBL/GenBank/DDBJ whole genome shotgun (WGS) entry which is preliminary data.</text>
</comment>
<evidence type="ECO:0000313" key="3">
    <source>
        <dbReference type="Proteomes" id="UP001164286"/>
    </source>
</evidence>
<dbReference type="Proteomes" id="UP001164286">
    <property type="component" value="Unassembled WGS sequence"/>
</dbReference>
<feature type="chain" id="PRO_5041418835" evidence="1">
    <location>
        <begin position="19"/>
        <end position="213"/>
    </location>
</feature>
<reference evidence="2" key="1">
    <citation type="journal article" date="2022" name="G3 (Bethesda)">
        <title>High quality genome of the basidiomycete yeast Dioszegia hungarica PDD-24b-2 isolated from cloud water.</title>
        <authorList>
            <person name="Jarrige D."/>
            <person name="Haridas S."/>
            <person name="Bleykasten-Grosshans C."/>
            <person name="Joly M."/>
            <person name="Nadalig T."/>
            <person name="Sancelme M."/>
            <person name="Vuilleumier S."/>
            <person name="Grigoriev I.V."/>
            <person name="Amato P."/>
            <person name="Bringel F."/>
        </authorList>
    </citation>
    <scope>NUCLEOTIDE SEQUENCE</scope>
    <source>
        <strain evidence="2">PDD-24b-2</strain>
    </source>
</reference>